<evidence type="ECO:0000313" key="1">
    <source>
        <dbReference type="EMBL" id="MDV2419350.1"/>
    </source>
</evidence>
<organism evidence="1 2">
    <name type="scientific">Corynebacterium tuberculostearicum</name>
    <dbReference type="NCBI Taxonomy" id="38304"/>
    <lineage>
        <taxon>Bacteria</taxon>
        <taxon>Bacillati</taxon>
        <taxon>Actinomycetota</taxon>
        <taxon>Actinomycetes</taxon>
        <taxon>Mycobacteriales</taxon>
        <taxon>Corynebacteriaceae</taxon>
        <taxon>Corynebacterium</taxon>
    </lineage>
</organism>
<dbReference type="Proteomes" id="UP001185706">
    <property type="component" value="Unassembled WGS sequence"/>
</dbReference>
<sequence>MVEILETTIAARTDSELRTKLASLAIKSSGVNKEIKVSRSSTVSAETVDERYPILFEQTYQLSSSTRVCSVEISASVGLPAKAIALEVHFAGADIDKKLAKKMGISWSDGFRSAFFYSQPLTENRWSQHQDFFIPESAKEVHIVVRKWRLDGAEEEPRVKLRLCSKTEASELSI</sequence>
<dbReference type="AlphaFoldDB" id="A0AAE4NKL9"/>
<protein>
    <submittedName>
        <fullName evidence="1">Uncharacterized protein</fullName>
    </submittedName>
</protein>
<name>A0AAE4NKL9_9CORY</name>
<accession>A0AAE4NKL9</accession>
<dbReference type="RefSeq" id="WP_316993412.1">
    <property type="nucleotide sequence ID" value="NZ_JAVBIB010000008.1"/>
</dbReference>
<comment type="caution">
    <text evidence="1">The sequence shown here is derived from an EMBL/GenBank/DDBJ whole genome shotgun (WGS) entry which is preliminary data.</text>
</comment>
<evidence type="ECO:0000313" key="2">
    <source>
        <dbReference type="Proteomes" id="UP001185706"/>
    </source>
</evidence>
<reference evidence="1" key="1">
    <citation type="submission" date="2023-08" db="EMBL/GenBank/DDBJ databases">
        <title>Genomic characterization of the C. tuberculostearicum species complex, a ubiquitous member of the human skin microbiome.</title>
        <authorList>
            <person name="Ahmed N."/>
            <person name="Deming C."/>
            <person name="Conlan S."/>
            <person name="Segre J."/>
        </authorList>
    </citation>
    <scope>NUCLEOTIDE SEQUENCE</scope>
    <source>
        <strain evidence="1">CTNIH22</strain>
    </source>
</reference>
<gene>
    <name evidence="1" type="ORF">RAE03_06090</name>
</gene>
<dbReference type="EMBL" id="JAVBIB010000008">
    <property type="protein sequence ID" value="MDV2419350.1"/>
    <property type="molecule type" value="Genomic_DNA"/>
</dbReference>
<proteinExistence type="predicted"/>